<evidence type="ECO:0000313" key="2">
    <source>
        <dbReference type="Proteomes" id="UP000217163"/>
    </source>
</evidence>
<name>A0A261WAB6_9PSED</name>
<organism evidence="1 2">
    <name type="scientific">Pseudomonas avellanae</name>
    <dbReference type="NCBI Taxonomy" id="46257"/>
    <lineage>
        <taxon>Bacteria</taxon>
        <taxon>Pseudomonadati</taxon>
        <taxon>Pseudomonadota</taxon>
        <taxon>Gammaproteobacteria</taxon>
        <taxon>Pseudomonadales</taxon>
        <taxon>Pseudomonadaceae</taxon>
        <taxon>Pseudomonas</taxon>
    </lineage>
</organism>
<proteinExistence type="predicted"/>
<protein>
    <submittedName>
        <fullName evidence="1">Uncharacterized protein</fullName>
    </submittedName>
</protein>
<reference evidence="2" key="1">
    <citation type="journal article" date="2016" name="Sci. Rep.">
        <title>Genome analysis of the kiwifruit canker pathogen Pseudomonas syringae pv. actinidiae biovar 5.</title>
        <authorList>
            <person name="Fujikawa T."/>
            <person name="Sawada H."/>
        </authorList>
    </citation>
    <scope>NUCLEOTIDE SEQUENCE [LARGE SCALE GENOMIC DNA]</scope>
    <source>
        <strain evidence="2">MAFF 212061</strain>
    </source>
</reference>
<evidence type="ECO:0000313" key="1">
    <source>
        <dbReference type="EMBL" id="OZI82853.1"/>
    </source>
</evidence>
<sequence length="68" mass="7471">MHHRGFDDSCGLECVENGHDSDKFSLLCSGSAVTYVAIGVVSDIEIERRFRLWAVTRGKALRCGVAQT</sequence>
<dbReference type="Proteomes" id="UP000217163">
    <property type="component" value="Unassembled WGS sequence"/>
</dbReference>
<dbReference type="EMBL" id="NKQU01000667">
    <property type="protein sequence ID" value="OZI82853.1"/>
    <property type="molecule type" value="Genomic_DNA"/>
</dbReference>
<comment type="caution">
    <text evidence="1">The sequence shown here is derived from an EMBL/GenBank/DDBJ whole genome shotgun (WGS) entry which is preliminary data.</text>
</comment>
<accession>A0A261WAB6</accession>
<gene>
    <name evidence="1" type="ORF">CFN58_35460</name>
</gene>
<dbReference type="AlphaFoldDB" id="A0A261WAB6"/>